<accession>U4T1K0</accession>
<name>U4T1K0_9GAMM</name>
<dbReference type="AlphaFoldDB" id="U4T1K0"/>
<dbReference type="Gene3D" id="3.40.50.10190">
    <property type="entry name" value="BRCT domain"/>
    <property type="match status" value="1"/>
</dbReference>
<proteinExistence type="predicted"/>
<evidence type="ECO:0000256" key="1">
    <source>
        <dbReference type="SAM" id="MobiDB-lite"/>
    </source>
</evidence>
<feature type="region of interest" description="Disordered" evidence="1">
    <location>
        <begin position="978"/>
        <end position="998"/>
    </location>
</feature>
<evidence type="ECO:0000313" key="4">
    <source>
        <dbReference type="Proteomes" id="UP000016761"/>
    </source>
</evidence>
<dbReference type="PATRIC" id="fig|1354303.4.peg.2723"/>
<feature type="compositionally biased region" description="Polar residues" evidence="1">
    <location>
        <begin position="986"/>
        <end position="998"/>
    </location>
</feature>
<organism evidence="3 4">
    <name type="scientific">Psychrobacter aquaticus CMS 56</name>
    <dbReference type="NCBI Taxonomy" id="1354303"/>
    <lineage>
        <taxon>Bacteria</taxon>
        <taxon>Pseudomonadati</taxon>
        <taxon>Pseudomonadota</taxon>
        <taxon>Gammaproteobacteria</taxon>
        <taxon>Moraxellales</taxon>
        <taxon>Moraxellaceae</taxon>
        <taxon>Psychrobacter</taxon>
    </lineage>
</organism>
<dbReference type="RefSeq" id="WP_021815376.1">
    <property type="nucleotide sequence ID" value="NZ_AUSW01000035.1"/>
</dbReference>
<feature type="compositionally biased region" description="Polar residues" evidence="1">
    <location>
        <begin position="1021"/>
        <end position="1031"/>
    </location>
</feature>
<dbReference type="Proteomes" id="UP000016761">
    <property type="component" value="Unassembled WGS sequence"/>
</dbReference>
<keyword evidence="4" id="KW-1185">Reference proteome</keyword>
<dbReference type="PROSITE" id="PS50172">
    <property type="entry name" value="BRCT"/>
    <property type="match status" value="1"/>
</dbReference>
<feature type="region of interest" description="Disordered" evidence="1">
    <location>
        <begin position="1018"/>
        <end position="1061"/>
    </location>
</feature>
<feature type="domain" description="BRCT" evidence="2">
    <location>
        <begin position="668"/>
        <end position="771"/>
    </location>
</feature>
<dbReference type="OrthoDB" id="2942229at2"/>
<evidence type="ECO:0000259" key="2">
    <source>
        <dbReference type="PROSITE" id="PS50172"/>
    </source>
</evidence>
<dbReference type="SUPFAM" id="SSF52113">
    <property type="entry name" value="BRCT domain"/>
    <property type="match status" value="1"/>
</dbReference>
<dbReference type="STRING" id="1354303.M917_2765"/>
<dbReference type="InterPro" id="IPR036420">
    <property type="entry name" value="BRCT_dom_sf"/>
</dbReference>
<evidence type="ECO:0000313" key="3">
    <source>
        <dbReference type="EMBL" id="ERL54617.1"/>
    </source>
</evidence>
<protein>
    <recommendedName>
        <fullName evidence="2">BRCT domain-containing protein</fullName>
    </recommendedName>
</protein>
<dbReference type="CDD" id="cd17748">
    <property type="entry name" value="BRCT_DNA_ligase_like"/>
    <property type="match status" value="1"/>
</dbReference>
<dbReference type="eggNOG" id="COG0272">
    <property type="taxonomic scope" value="Bacteria"/>
</dbReference>
<comment type="caution">
    <text evidence="3">The sequence shown here is derived from an EMBL/GenBank/DDBJ whole genome shotgun (WGS) entry which is preliminary data.</text>
</comment>
<dbReference type="InterPro" id="IPR001357">
    <property type="entry name" value="BRCT_dom"/>
</dbReference>
<dbReference type="EMBL" id="AUSW01000035">
    <property type="protein sequence ID" value="ERL54617.1"/>
    <property type="molecule type" value="Genomic_DNA"/>
</dbReference>
<gene>
    <name evidence="3" type="ORF">M917_2765</name>
</gene>
<sequence length="1126" mass="128370">MSLSFKKIQHAWQVQDPSLVEKLCLLAQQPDPLPESPIPGDELTFERFLNKVMSYSFREQHPEVQFAERVAMIATLEADEGTYSLPDRYKIYLILIALWEEKSAYSRAILKQAINELLLSYGVWKGLKYIYKVAEYEQDYEVFASIAAKIDLHRFDKSARDPVSLATKTYMSLRSWRYLRKLGQQMPTGYIDAAVSVLASYDEAMTVGQPPQLNSWVLNHICFHNSIDYGVNRFHSHTPRKLFDSKGRAFKEAWQRDTAPLIRLLATAKNEAIRQFATDSLKHDFKIQLRDVSCQTIQYLSAGYAHSQARDETIVWLIEQSPNFEKSKFMTLGLHEVVLKLLHSKYPAAYQYAIDYAKSYAQALPLSELMLLAISDCEPVRGFAINVILSRNPVTDVGVSGWGQLLDTIYHHRIAAEQLSKHFTRRDLTAEWFFARLTSNQRYSTRFAVRRMPELYSAHELGSDYFIRLAVQLDTSDNNDSALLCMEFLLQELKRLDLSHIDSTIWQYLLLHPLAQETIIDWINEDILSAAKMDMSYWHTLAYEPDWHSSSEVVQLKTSPYLTNYSHGHDDINHHLNSDTVKQWQKNLAFDDYLADTVRGWLADVRRFAPTQLTFDWLMTLARSEQTAYREFAIERINKGFLPADFLVNQNTLSEENINQEVHIAVADTEVDLAGQRYLFTGKMQSMSRGDAEKLVKAANGAISSAVNNKLDYLVIGDEGSPLYGAGRKGSKQLKAEELITAGATLKIISETAFLQMLTGQSRAVSEDDTMAGSEVLWAMAVDDPTAPISELAIHYLSHHHEQICMALTDRPVDPDAIIPASFFSAERVIPLLQSSQQALRNFGLLLTEYELARWSPTPTLWLIMAESPYTEVTQLLQRALLAAPSVSNRAYHVSAEKLNETMLNTFIGSKKRRARQLGMTLLQRHRQFQNPQALYILSQSTDREVRYAAVTMLWQHYKTRHVSPHWQPADQYYKSQADDVDTKNTSHAQPSDWSTNPPADLNQLLMLLKRGLFELPPGRLSNSQGDNRVSTQKHESSRYSQRTDKTHVATDQKQTVSPKPIPASQAKLALIETFRDVGLADEHFAALIMPSLFTFTHSAGKMERHACLVAVTRLLHRYPNLSMHL</sequence>
<reference evidence="3 4" key="1">
    <citation type="journal article" date="2013" name="Genome Announc.">
        <title>Draft Genome Sequence of Psychrobacter aquaticus Strain CMS 56T, Isolated from a Cyanobacterial Mat Sample Collected from Water Bodies in the McMurdo Dry Valley Region of Antarctica.</title>
        <authorList>
            <person name="Reddy G.S."/>
            <person name="Ara S."/>
            <person name="Singh A."/>
            <person name="Kumar Pinnaka A."/>
            <person name="Shivaji S."/>
        </authorList>
    </citation>
    <scope>NUCLEOTIDE SEQUENCE [LARGE SCALE GENOMIC DNA]</scope>
    <source>
        <strain evidence="3 4">CMS 56</strain>
    </source>
</reference>
<feature type="compositionally biased region" description="Basic and acidic residues" evidence="1">
    <location>
        <begin position="1033"/>
        <end position="1051"/>
    </location>
</feature>